<dbReference type="GeneID" id="109721373"/>
<organism evidence="2 3">
    <name type="scientific">Ananas comosus</name>
    <name type="common">Pineapple</name>
    <name type="synonym">Ananas ananas</name>
    <dbReference type="NCBI Taxonomy" id="4615"/>
    <lineage>
        <taxon>Eukaryota</taxon>
        <taxon>Viridiplantae</taxon>
        <taxon>Streptophyta</taxon>
        <taxon>Embryophyta</taxon>
        <taxon>Tracheophyta</taxon>
        <taxon>Spermatophyta</taxon>
        <taxon>Magnoliopsida</taxon>
        <taxon>Liliopsida</taxon>
        <taxon>Poales</taxon>
        <taxon>Bromeliaceae</taxon>
        <taxon>Bromelioideae</taxon>
        <taxon>Ananas</taxon>
    </lineage>
</organism>
<dbReference type="PANTHER" id="PTHR23024">
    <property type="entry name" value="ARYLACETAMIDE DEACETYLASE"/>
    <property type="match status" value="1"/>
</dbReference>
<gene>
    <name evidence="3" type="primary">LOC109721373</name>
</gene>
<name>A0A6P5GF21_ANACO</name>
<dbReference type="Proteomes" id="UP000515123">
    <property type="component" value="Linkage group 15"/>
</dbReference>
<protein>
    <submittedName>
        <fullName evidence="3">Probable carboxylesterase 17</fullName>
    </submittedName>
</protein>
<evidence type="ECO:0000259" key="1">
    <source>
        <dbReference type="Pfam" id="PF07859"/>
    </source>
</evidence>
<reference evidence="3" key="2">
    <citation type="submission" date="2025-08" db="UniProtKB">
        <authorList>
            <consortium name="RefSeq"/>
        </authorList>
    </citation>
    <scope>IDENTIFICATION</scope>
    <source>
        <tissue evidence="3">Leaf</tissue>
    </source>
</reference>
<dbReference type="AlphaFoldDB" id="A0A6P5GF21"/>
<proteinExistence type="predicted"/>
<feature type="domain" description="Alpha/beta hydrolase fold-3" evidence="1">
    <location>
        <begin position="95"/>
        <end position="312"/>
    </location>
</feature>
<evidence type="ECO:0000313" key="2">
    <source>
        <dbReference type="Proteomes" id="UP000515123"/>
    </source>
</evidence>
<dbReference type="GO" id="GO:0016787">
    <property type="term" value="F:hydrolase activity"/>
    <property type="evidence" value="ECO:0007669"/>
    <property type="project" value="InterPro"/>
</dbReference>
<dbReference type="InterPro" id="IPR050466">
    <property type="entry name" value="Carboxylest/Gibb_receptor"/>
</dbReference>
<dbReference type="Pfam" id="PF07859">
    <property type="entry name" value="Abhydrolase_3"/>
    <property type="match status" value="1"/>
</dbReference>
<accession>A0A6P5GF21</accession>
<dbReference type="InterPro" id="IPR013094">
    <property type="entry name" value="AB_hydrolase_3"/>
</dbReference>
<dbReference type="OrthoDB" id="408631at2759"/>
<dbReference type="PANTHER" id="PTHR23024:SF589">
    <property type="entry name" value="CARBOXYLESTERASE 17-RELATED"/>
    <property type="match status" value="1"/>
</dbReference>
<dbReference type="SUPFAM" id="SSF53474">
    <property type="entry name" value="alpha/beta-Hydrolases"/>
    <property type="match status" value="1"/>
</dbReference>
<reference evidence="2" key="1">
    <citation type="journal article" date="2015" name="Nat. Genet.">
        <title>The pineapple genome and the evolution of CAM photosynthesis.</title>
        <authorList>
            <person name="Ming R."/>
            <person name="VanBuren R."/>
            <person name="Wai C.M."/>
            <person name="Tang H."/>
            <person name="Schatz M.C."/>
            <person name="Bowers J.E."/>
            <person name="Lyons E."/>
            <person name="Wang M.L."/>
            <person name="Chen J."/>
            <person name="Biggers E."/>
            <person name="Zhang J."/>
            <person name="Huang L."/>
            <person name="Zhang L."/>
            <person name="Miao W."/>
            <person name="Zhang J."/>
            <person name="Ye Z."/>
            <person name="Miao C."/>
            <person name="Lin Z."/>
            <person name="Wang H."/>
            <person name="Zhou H."/>
            <person name="Yim W.C."/>
            <person name="Priest H.D."/>
            <person name="Zheng C."/>
            <person name="Woodhouse M."/>
            <person name="Edger P.P."/>
            <person name="Guyot R."/>
            <person name="Guo H.B."/>
            <person name="Guo H."/>
            <person name="Zheng G."/>
            <person name="Singh R."/>
            <person name="Sharma A."/>
            <person name="Min X."/>
            <person name="Zheng Y."/>
            <person name="Lee H."/>
            <person name="Gurtowski J."/>
            <person name="Sedlazeck F.J."/>
            <person name="Harkess A."/>
            <person name="McKain M.R."/>
            <person name="Liao Z."/>
            <person name="Fang J."/>
            <person name="Liu J."/>
            <person name="Zhang X."/>
            <person name="Zhang Q."/>
            <person name="Hu W."/>
            <person name="Qin Y."/>
            <person name="Wang K."/>
            <person name="Chen L.Y."/>
            <person name="Shirley N."/>
            <person name="Lin Y.R."/>
            <person name="Liu L.Y."/>
            <person name="Hernandez A.G."/>
            <person name="Wright C.L."/>
            <person name="Bulone V."/>
            <person name="Tuskan G.A."/>
            <person name="Heath K."/>
            <person name="Zee F."/>
            <person name="Moore P.H."/>
            <person name="Sunkar R."/>
            <person name="Leebens-Mack J.H."/>
            <person name="Mockler T."/>
            <person name="Bennetzen J.L."/>
            <person name="Freeling M."/>
            <person name="Sankoff D."/>
            <person name="Paterson A.H."/>
            <person name="Zhu X."/>
            <person name="Yang X."/>
            <person name="Smith J.A."/>
            <person name="Cushman J.C."/>
            <person name="Paull R.E."/>
            <person name="Yu Q."/>
        </authorList>
    </citation>
    <scope>NUCLEOTIDE SEQUENCE [LARGE SCALE GENOMIC DNA]</scope>
    <source>
        <strain evidence="2">cv. F153</strain>
    </source>
</reference>
<dbReference type="Gene3D" id="3.40.50.1820">
    <property type="entry name" value="alpha/beta hydrolase"/>
    <property type="match status" value="1"/>
</dbReference>
<dbReference type="RefSeq" id="XP_020104548.1">
    <property type="nucleotide sequence ID" value="XM_020248959.1"/>
</dbReference>
<dbReference type="InterPro" id="IPR029058">
    <property type="entry name" value="AB_hydrolase_fold"/>
</dbReference>
<keyword evidence="2" id="KW-1185">Reference proteome</keyword>
<evidence type="ECO:0000313" key="3">
    <source>
        <dbReference type="RefSeq" id="XP_020104548.1"/>
    </source>
</evidence>
<sequence>MRRRKMGAIHVGESNPRVGFQTQGKGHGHVVEEIEGLIRLYKDGRVDRLPAVADVPCTWALGPDLMSWDSALDNSTTGVWARIYAPKLLGKLPLLVYFHGGGFCVGSAAWSCYHEFLVQLATTAGCVIVSVNYRLAPEHRLPAAYQDGIAAMTWVRQQASGGWWRSHVDFDRAFLCGDSAGAAVAFNVAVQLGPSAGLRGLILIQPFFGGESRTASERNSVQSAARSALTLAASDAYWRMALPAGASREHPWCNPLSRGSPWVEQLRIPPMLVCISEMDILKDRNLEFCKALRGAGKSVEQVVYGGVGHAFQILHNFYHLSKPRTHELLTHIKGFVNSR</sequence>